<dbReference type="CDD" id="cd12148">
    <property type="entry name" value="fungal_TF_MHR"/>
    <property type="match status" value="1"/>
</dbReference>
<dbReference type="CDD" id="cd00067">
    <property type="entry name" value="GAL4"/>
    <property type="match status" value="1"/>
</dbReference>
<keyword evidence="7" id="KW-1185">Reference proteome</keyword>
<dbReference type="InterPro" id="IPR007219">
    <property type="entry name" value="XnlR_reg_dom"/>
</dbReference>
<reference evidence="6" key="2">
    <citation type="submission" date="2023-06" db="EMBL/GenBank/DDBJ databases">
        <authorList>
            <consortium name="Lawrence Berkeley National Laboratory"/>
            <person name="Mondo S.J."/>
            <person name="Hensen N."/>
            <person name="Bonometti L."/>
            <person name="Westerberg I."/>
            <person name="Brannstrom I.O."/>
            <person name="Guillou S."/>
            <person name="Cros-Aarteil S."/>
            <person name="Calhoun S."/>
            <person name="Haridas S."/>
            <person name="Kuo A."/>
            <person name="Pangilinan J."/>
            <person name="Riley R."/>
            <person name="Labutti K."/>
            <person name="Andreopoulos B."/>
            <person name="Lipzen A."/>
            <person name="Chen C."/>
            <person name="Yanf M."/>
            <person name="Daum C."/>
            <person name="Ng V."/>
            <person name="Clum A."/>
            <person name="Steindorff A."/>
            <person name="Ohm R."/>
            <person name="Martin F."/>
            <person name="Silar P."/>
            <person name="Natvig D."/>
            <person name="Lalanne C."/>
            <person name="Gautier V."/>
            <person name="Ament-Velasquez S.L."/>
            <person name="Kruys A."/>
            <person name="Hutchinson M.I."/>
            <person name="Powell A.J."/>
            <person name="Barry K."/>
            <person name="Miller A.N."/>
            <person name="Grigoriev I.V."/>
            <person name="Debuchy R."/>
            <person name="Gladieux P."/>
            <person name="Thoren M.H."/>
            <person name="Johannesson H."/>
        </authorList>
    </citation>
    <scope>NUCLEOTIDE SEQUENCE</scope>
    <source>
        <strain evidence="6">PSN324</strain>
    </source>
</reference>
<evidence type="ECO:0000313" key="7">
    <source>
        <dbReference type="Proteomes" id="UP001321749"/>
    </source>
</evidence>
<dbReference type="AlphaFoldDB" id="A0AAV9HI09"/>
<dbReference type="GO" id="GO:0000981">
    <property type="term" value="F:DNA-binding transcription factor activity, RNA polymerase II-specific"/>
    <property type="evidence" value="ECO:0007669"/>
    <property type="project" value="InterPro"/>
</dbReference>
<dbReference type="GO" id="GO:0008270">
    <property type="term" value="F:zinc ion binding"/>
    <property type="evidence" value="ECO:0007669"/>
    <property type="project" value="InterPro"/>
</dbReference>
<evidence type="ECO:0000259" key="5">
    <source>
        <dbReference type="PROSITE" id="PS50048"/>
    </source>
</evidence>
<dbReference type="EMBL" id="MU865018">
    <property type="protein sequence ID" value="KAK4460182.1"/>
    <property type="molecule type" value="Genomic_DNA"/>
</dbReference>
<accession>A0AAV9HI09</accession>
<feature type="region of interest" description="Disordered" evidence="4">
    <location>
        <begin position="1"/>
        <end position="22"/>
    </location>
</feature>
<feature type="compositionally biased region" description="Acidic residues" evidence="4">
    <location>
        <begin position="179"/>
        <end position="189"/>
    </location>
</feature>
<keyword evidence="3" id="KW-0539">Nucleus</keyword>
<feature type="region of interest" description="Disordered" evidence="4">
    <location>
        <begin position="91"/>
        <end position="112"/>
    </location>
</feature>
<name>A0AAV9HI09_9PEZI</name>
<dbReference type="Gene3D" id="4.10.240.10">
    <property type="entry name" value="Zn(2)-C6 fungal-type DNA-binding domain"/>
    <property type="match status" value="1"/>
</dbReference>
<evidence type="ECO:0000256" key="2">
    <source>
        <dbReference type="ARBA" id="ARBA00022723"/>
    </source>
</evidence>
<reference evidence="6" key="1">
    <citation type="journal article" date="2023" name="Mol. Phylogenet. Evol.">
        <title>Genome-scale phylogeny and comparative genomics of the fungal order Sordariales.</title>
        <authorList>
            <person name="Hensen N."/>
            <person name="Bonometti L."/>
            <person name="Westerberg I."/>
            <person name="Brannstrom I.O."/>
            <person name="Guillou S."/>
            <person name="Cros-Aarteil S."/>
            <person name="Calhoun S."/>
            <person name="Haridas S."/>
            <person name="Kuo A."/>
            <person name="Mondo S."/>
            <person name="Pangilinan J."/>
            <person name="Riley R."/>
            <person name="LaButti K."/>
            <person name="Andreopoulos B."/>
            <person name="Lipzen A."/>
            <person name="Chen C."/>
            <person name="Yan M."/>
            <person name="Daum C."/>
            <person name="Ng V."/>
            <person name="Clum A."/>
            <person name="Steindorff A."/>
            <person name="Ohm R.A."/>
            <person name="Martin F."/>
            <person name="Silar P."/>
            <person name="Natvig D.O."/>
            <person name="Lalanne C."/>
            <person name="Gautier V."/>
            <person name="Ament-Velasquez S.L."/>
            <person name="Kruys A."/>
            <person name="Hutchinson M.I."/>
            <person name="Powell A.J."/>
            <person name="Barry K."/>
            <person name="Miller A.N."/>
            <person name="Grigoriev I.V."/>
            <person name="Debuchy R."/>
            <person name="Gladieux P."/>
            <person name="Hiltunen Thoren M."/>
            <person name="Johannesson H."/>
        </authorList>
    </citation>
    <scope>NUCLEOTIDE SEQUENCE</scope>
    <source>
        <strain evidence="6">PSN324</strain>
    </source>
</reference>
<evidence type="ECO:0000256" key="4">
    <source>
        <dbReference type="SAM" id="MobiDB-lite"/>
    </source>
</evidence>
<dbReference type="SUPFAM" id="SSF57701">
    <property type="entry name" value="Zn2/Cys6 DNA-binding domain"/>
    <property type="match status" value="1"/>
</dbReference>
<comment type="caution">
    <text evidence="6">The sequence shown here is derived from an EMBL/GenBank/DDBJ whole genome shotgun (WGS) entry which is preliminary data.</text>
</comment>
<evidence type="ECO:0000256" key="1">
    <source>
        <dbReference type="ARBA" id="ARBA00004123"/>
    </source>
</evidence>
<gene>
    <name evidence="6" type="ORF">QBC42DRAFT_206444</name>
</gene>
<feature type="region of interest" description="Disordered" evidence="4">
    <location>
        <begin position="174"/>
        <end position="206"/>
    </location>
</feature>
<dbReference type="GO" id="GO:0006351">
    <property type="term" value="P:DNA-templated transcription"/>
    <property type="evidence" value="ECO:0007669"/>
    <property type="project" value="InterPro"/>
</dbReference>
<dbReference type="GO" id="GO:0003677">
    <property type="term" value="F:DNA binding"/>
    <property type="evidence" value="ECO:0007669"/>
    <property type="project" value="InterPro"/>
</dbReference>
<dbReference type="Proteomes" id="UP001321749">
    <property type="component" value="Unassembled WGS sequence"/>
</dbReference>
<dbReference type="PROSITE" id="PS00463">
    <property type="entry name" value="ZN2_CY6_FUNGAL_1"/>
    <property type="match status" value="1"/>
</dbReference>
<evidence type="ECO:0000256" key="3">
    <source>
        <dbReference type="ARBA" id="ARBA00023242"/>
    </source>
</evidence>
<dbReference type="InterPro" id="IPR001138">
    <property type="entry name" value="Zn2Cys6_DnaBD"/>
</dbReference>
<protein>
    <submittedName>
        <fullName evidence="6">Fungal-specific transcription factor domain-containing protein</fullName>
    </submittedName>
</protein>
<feature type="domain" description="Zn(2)-C6 fungal-type" evidence="5">
    <location>
        <begin position="26"/>
        <end position="56"/>
    </location>
</feature>
<proteinExistence type="predicted"/>
<keyword evidence="2" id="KW-0479">Metal-binding</keyword>
<dbReference type="InterPro" id="IPR050613">
    <property type="entry name" value="Sec_Metabolite_Reg"/>
</dbReference>
<comment type="subcellular location">
    <subcellularLocation>
        <location evidence="1">Nucleus</location>
    </subcellularLocation>
</comment>
<dbReference type="PROSITE" id="PS50048">
    <property type="entry name" value="ZN2_CY6_FUNGAL_2"/>
    <property type="match status" value="1"/>
</dbReference>
<dbReference type="Pfam" id="PF04082">
    <property type="entry name" value="Fungal_trans"/>
    <property type="match status" value="1"/>
</dbReference>
<dbReference type="SMART" id="SM00066">
    <property type="entry name" value="GAL4"/>
    <property type="match status" value="1"/>
</dbReference>
<dbReference type="Pfam" id="PF00172">
    <property type="entry name" value="Zn_clus"/>
    <property type="match status" value="1"/>
</dbReference>
<dbReference type="GO" id="GO:0005634">
    <property type="term" value="C:nucleus"/>
    <property type="evidence" value="ECO:0007669"/>
    <property type="project" value="UniProtKB-SubCell"/>
</dbReference>
<organism evidence="6 7">
    <name type="scientific">Cladorrhinum samala</name>
    <dbReference type="NCBI Taxonomy" id="585594"/>
    <lineage>
        <taxon>Eukaryota</taxon>
        <taxon>Fungi</taxon>
        <taxon>Dikarya</taxon>
        <taxon>Ascomycota</taxon>
        <taxon>Pezizomycotina</taxon>
        <taxon>Sordariomycetes</taxon>
        <taxon>Sordariomycetidae</taxon>
        <taxon>Sordariales</taxon>
        <taxon>Podosporaceae</taxon>
        <taxon>Cladorrhinum</taxon>
    </lineage>
</organism>
<evidence type="ECO:0000313" key="6">
    <source>
        <dbReference type="EMBL" id="KAK4460182.1"/>
    </source>
</evidence>
<dbReference type="InterPro" id="IPR036864">
    <property type="entry name" value="Zn2-C6_fun-type_DNA-bd_sf"/>
</dbReference>
<feature type="compositionally biased region" description="Pro residues" evidence="4">
    <location>
        <begin position="11"/>
        <end position="22"/>
    </location>
</feature>
<dbReference type="PANTHER" id="PTHR31001:SF85">
    <property type="entry name" value="ZN(II)2CYS6 TRANSCRIPTION FACTOR (EUROFUNG)"/>
    <property type="match status" value="1"/>
</dbReference>
<feature type="compositionally biased region" description="Low complexity" evidence="4">
    <location>
        <begin position="1"/>
        <end position="10"/>
    </location>
</feature>
<dbReference type="PANTHER" id="PTHR31001">
    <property type="entry name" value="UNCHARACTERIZED TRANSCRIPTIONAL REGULATORY PROTEIN"/>
    <property type="match status" value="1"/>
</dbReference>
<sequence>MPPVPIAQAPPGGPPPPRPPQFMPHSCQTCAKRKVKCDKISPTCSSCRKTGFDCAYPSSQPRARRKRKLNIEMSILEKLDQYESILRQHDLLPPKPEPPAHSSGGPTPMISAGPQVPLKEDARGAILITEPVSRHWQMPADLLSEGRLFVGKGGQPRYTDSVLWRKLRDQFEGDLQLSSDDEEEYDGEDAAEHAGSPPPPDPFPGALLNMASSNQNLLLYHPSQDDAMILWKIYCENVEPITRILHVPSASRIVETLAANPAASSRTHEALLFAIYHFAVFSISEEECVERFGPQQPRGLLIRKYQFAAQQSLVNAAFLKTTDMTVLQALLLFLGASIYSYDAHTFWILTGVAVRIGQRIGLHRDGEKLGLPPFEVQMRRRIFCQLLPLDGFASHMSGITGISAIPEGWDTLQPLNVNDDQIWPGMTETPTEQDGPTSMIYFLSRICSAKLIAKASQVESEEAGRLLVSQAKKEIEEAFIRHCDVVNPLHFITVSMARAGLTVMELRVRLPKVKNNTATDAERRELFQLAMKILGTDIASHRQGDFLKGYRWHIQPFYLWGTWDSLIVVLSTLWRSGRLGNHLLAPAETDDAWKKLEKIYHDHHAELIESKRALHVTFGRLTLRAWDVRPPAVGVAVPEPSFITALRARAEKRQAGLETGASTLSTPLTSTEGNPLEQFETQSFDDLGIDWTAEAISFDANVADLDWMFWDQLVHGGL</sequence>